<proteinExistence type="predicted"/>
<gene>
    <name evidence="2" type="ORF">MELLADRAFT_63204</name>
</gene>
<evidence type="ECO:0000313" key="3">
    <source>
        <dbReference type="Proteomes" id="UP000001072"/>
    </source>
</evidence>
<organism evidence="3">
    <name type="scientific">Melampsora larici-populina (strain 98AG31 / pathotype 3-4-7)</name>
    <name type="common">Poplar leaf rust fungus</name>
    <dbReference type="NCBI Taxonomy" id="747676"/>
    <lineage>
        <taxon>Eukaryota</taxon>
        <taxon>Fungi</taxon>
        <taxon>Dikarya</taxon>
        <taxon>Basidiomycota</taxon>
        <taxon>Pucciniomycotina</taxon>
        <taxon>Pucciniomycetes</taxon>
        <taxon>Pucciniales</taxon>
        <taxon>Melampsoraceae</taxon>
        <taxon>Melampsora</taxon>
    </lineage>
</organism>
<dbReference type="AlphaFoldDB" id="F4RLT6"/>
<accession>F4RLT6</accession>
<evidence type="ECO:0000256" key="1">
    <source>
        <dbReference type="SAM" id="MobiDB-lite"/>
    </source>
</evidence>
<dbReference type="VEuPathDB" id="FungiDB:MELLADRAFT_63204"/>
<reference evidence="3" key="1">
    <citation type="journal article" date="2011" name="Proc. Natl. Acad. Sci. U.S.A.">
        <title>Obligate biotrophy features unraveled by the genomic analysis of rust fungi.</title>
        <authorList>
            <person name="Duplessis S."/>
            <person name="Cuomo C.A."/>
            <person name="Lin Y.-C."/>
            <person name="Aerts A."/>
            <person name="Tisserant E."/>
            <person name="Veneault-Fourrey C."/>
            <person name="Joly D.L."/>
            <person name="Hacquard S."/>
            <person name="Amselem J."/>
            <person name="Cantarel B.L."/>
            <person name="Chiu R."/>
            <person name="Coutinho P.M."/>
            <person name="Feau N."/>
            <person name="Field M."/>
            <person name="Frey P."/>
            <person name="Gelhaye E."/>
            <person name="Goldberg J."/>
            <person name="Grabherr M.G."/>
            <person name="Kodira C.D."/>
            <person name="Kohler A."/>
            <person name="Kuees U."/>
            <person name="Lindquist E.A."/>
            <person name="Lucas S.M."/>
            <person name="Mago R."/>
            <person name="Mauceli E."/>
            <person name="Morin E."/>
            <person name="Murat C."/>
            <person name="Pangilinan J.L."/>
            <person name="Park R."/>
            <person name="Pearson M."/>
            <person name="Quesneville H."/>
            <person name="Rouhier N."/>
            <person name="Sakthikumar S."/>
            <person name="Salamov A.A."/>
            <person name="Schmutz J."/>
            <person name="Selles B."/>
            <person name="Shapiro H."/>
            <person name="Tanguay P."/>
            <person name="Tuskan G.A."/>
            <person name="Henrissat B."/>
            <person name="Van de Peer Y."/>
            <person name="Rouze P."/>
            <person name="Ellis J.G."/>
            <person name="Dodds P.N."/>
            <person name="Schein J.E."/>
            <person name="Zhong S."/>
            <person name="Hamelin R.C."/>
            <person name="Grigoriev I.V."/>
            <person name="Szabo L.J."/>
            <person name="Martin F."/>
        </authorList>
    </citation>
    <scope>NUCLEOTIDE SEQUENCE [LARGE SCALE GENOMIC DNA]</scope>
    <source>
        <strain evidence="3">98AG31 / pathotype 3-4-7</strain>
    </source>
</reference>
<dbReference type="Proteomes" id="UP000001072">
    <property type="component" value="Unassembled WGS sequence"/>
</dbReference>
<protein>
    <submittedName>
        <fullName evidence="2">Uncharacterized protein</fullName>
    </submittedName>
</protein>
<dbReference type="InParanoid" id="F4RLT6"/>
<dbReference type="EMBL" id="GL883107">
    <property type="protein sequence ID" value="EGG06596.1"/>
    <property type="molecule type" value="Genomic_DNA"/>
</dbReference>
<dbReference type="KEGG" id="mlr:MELLADRAFT_63204"/>
<dbReference type="GeneID" id="18930056"/>
<dbReference type="HOGENOM" id="CLU_1277867_0_0_1"/>
<dbReference type="RefSeq" id="XP_007410036.1">
    <property type="nucleotide sequence ID" value="XM_007409974.1"/>
</dbReference>
<keyword evidence="3" id="KW-1185">Reference proteome</keyword>
<sequence length="216" mass="24509">MTNAPMSICGSLESRMKLSRQLIETLSVILSRALRIGPSKKATTPYGRKLKCQWTWYEKRSSHTDAEKLGIKGDNLISDVTTLGAARNKIYKQKDAKESLHPPAAFTVERIPQRAKRNSERNPEAGVPNRSSTEDEPSDSKRQWVEIVAPVRRRPGPLNRTRVQSQYTAALKDLDVKLPPEFDERKRVCTSWFDMKATPRVIAKAAEVHFIDKILL</sequence>
<feature type="region of interest" description="Disordered" evidence="1">
    <location>
        <begin position="101"/>
        <end position="144"/>
    </location>
</feature>
<name>F4RLT6_MELLP</name>
<evidence type="ECO:0000313" key="2">
    <source>
        <dbReference type="EMBL" id="EGG06596.1"/>
    </source>
</evidence>